<evidence type="ECO:0000256" key="1">
    <source>
        <dbReference type="ARBA" id="ARBA00004123"/>
    </source>
</evidence>
<keyword evidence="5" id="KW-0804">Transcription</keyword>
<dbReference type="PRINTS" id="PR00056">
    <property type="entry name" value="HSFDOMAIN"/>
</dbReference>
<keyword evidence="3" id="KW-0805">Transcription regulation</keyword>
<comment type="caution">
    <text evidence="10">The sequence shown here is derived from an EMBL/GenBank/DDBJ whole genome shotgun (WGS) entry which is preliminary data.</text>
</comment>
<feature type="domain" description="HSF-type DNA-binding" evidence="9">
    <location>
        <begin position="9"/>
        <end position="98"/>
    </location>
</feature>
<comment type="subcellular location">
    <subcellularLocation>
        <location evidence="1">Nucleus</location>
    </subcellularLocation>
</comment>
<keyword evidence="4" id="KW-0238">DNA-binding</keyword>
<dbReference type="Gene3D" id="1.10.10.10">
    <property type="entry name" value="Winged helix-like DNA-binding domain superfamily/Winged helix DNA-binding domain"/>
    <property type="match status" value="1"/>
</dbReference>
<feature type="compositionally biased region" description="Low complexity" evidence="8">
    <location>
        <begin position="317"/>
        <end position="333"/>
    </location>
</feature>
<feature type="compositionally biased region" description="Polar residues" evidence="8">
    <location>
        <begin position="544"/>
        <end position="567"/>
    </location>
</feature>
<dbReference type="InterPro" id="IPR000232">
    <property type="entry name" value="HSF_DNA-bd"/>
</dbReference>
<dbReference type="EMBL" id="MTYJ01000052">
    <property type="protein sequence ID" value="OQV18200.1"/>
    <property type="molecule type" value="Genomic_DNA"/>
</dbReference>
<evidence type="ECO:0000256" key="6">
    <source>
        <dbReference type="ARBA" id="ARBA00023242"/>
    </source>
</evidence>
<dbReference type="GO" id="GO:0005634">
    <property type="term" value="C:nucleus"/>
    <property type="evidence" value="ECO:0007669"/>
    <property type="project" value="UniProtKB-SubCell"/>
</dbReference>
<dbReference type="PANTHER" id="PTHR10015:SF427">
    <property type="entry name" value="HEAT SHOCK FACTOR PROTEIN"/>
    <property type="match status" value="1"/>
</dbReference>
<gene>
    <name evidence="10" type="ORF">BV898_07789</name>
</gene>
<feature type="region of interest" description="Disordered" evidence="8">
    <location>
        <begin position="232"/>
        <end position="257"/>
    </location>
</feature>
<evidence type="ECO:0000256" key="8">
    <source>
        <dbReference type="SAM" id="MobiDB-lite"/>
    </source>
</evidence>
<dbReference type="InterPro" id="IPR036390">
    <property type="entry name" value="WH_DNA-bd_sf"/>
</dbReference>
<evidence type="ECO:0000256" key="2">
    <source>
        <dbReference type="ARBA" id="ARBA00006403"/>
    </source>
</evidence>
<dbReference type="GO" id="GO:0043565">
    <property type="term" value="F:sequence-specific DNA binding"/>
    <property type="evidence" value="ECO:0007669"/>
    <property type="project" value="InterPro"/>
</dbReference>
<reference evidence="11" key="1">
    <citation type="submission" date="2017-01" db="EMBL/GenBank/DDBJ databases">
        <title>Comparative genomics of anhydrobiosis in the tardigrade Hypsibius dujardini.</title>
        <authorList>
            <person name="Yoshida Y."/>
            <person name="Koutsovoulos G."/>
            <person name="Laetsch D."/>
            <person name="Stevens L."/>
            <person name="Kumar S."/>
            <person name="Horikawa D."/>
            <person name="Ishino K."/>
            <person name="Komine S."/>
            <person name="Tomita M."/>
            <person name="Blaxter M."/>
            <person name="Arakawa K."/>
        </authorList>
    </citation>
    <scope>NUCLEOTIDE SEQUENCE [LARGE SCALE GENOMIC DNA]</scope>
    <source>
        <strain evidence="11">Z151</strain>
    </source>
</reference>
<evidence type="ECO:0000256" key="4">
    <source>
        <dbReference type="ARBA" id="ARBA00023125"/>
    </source>
</evidence>
<dbReference type="PANTHER" id="PTHR10015">
    <property type="entry name" value="HEAT SHOCK TRANSCRIPTION FACTOR"/>
    <property type="match status" value="1"/>
</dbReference>
<organism evidence="10 11">
    <name type="scientific">Hypsibius exemplaris</name>
    <name type="common">Freshwater tardigrade</name>
    <dbReference type="NCBI Taxonomy" id="2072580"/>
    <lineage>
        <taxon>Eukaryota</taxon>
        <taxon>Metazoa</taxon>
        <taxon>Ecdysozoa</taxon>
        <taxon>Tardigrada</taxon>
        <taxon>Eutardigrada</taxon>
        <taxon>Parachela</taxon>
        <taxon>Hypsibioidea</taxon>
        <taxon>Hypsibiidae</taxon>
        <taxon>Hypsibius</taxon>
    </lineage>
</organism>
<sequence length="722" mass="78145">MAAAHVKTDIPMFLAKLWNLSGTSFIVLDPSNFAKLLLPRYFKHNNLASFIRVLNMYGFRKVIKLDSGSLKNFRDEMEFRHPFFVQGNEQLLICIKRKPPATPAASQVSSNSSRALIDGSDSVVVVAASHAGAPPALPIKESAKEISNVLQDVRVLRGKQDTMDVKLSEIKRENETMWAELQELRTKHAQQQIVVNKLIEFFMSLLHNGGNVTSTQIRATAPQLAIQTSLDGSPALKRPRHENNNGSPAPPNGYRGPIIRDVTDALARVYPQQLPEYVDWDRLGLNEGGNGQQVLEGLRRAAGSRSGTPLSGLAVAPVVQSPSSPSPAAMTTTTPPPGTDGGATVSHVPSVLPVLSNDLLEQMLNFIAARTSQPNSPSINFLGPPSFAPQQQLQQPAVVTGMNNPILQRGQELTPGSQILSVLPMAQNGQINYFVQPPATSVDGQVPMTSVTGGTNHGNPVSLNQNHLANFNSIPQQISDGTPGFDQNAGLDRIDFDNQLRSTEYMLEQIRANSPILRDMDLSLLTRDFPEYILGHGATPLSAPVQQQQSTTPASNQTNGTTTNEISNWLSNNQNAVVEYQPADQEDNALLSLENNENPYDAYDIMDAIHPDDDPLLEGVNIEIPEYPPAPAANGSSLIPLPAPINQTAAAAPKPKAVPSQTQSLVAAKFGASYSVYKVGERSLGDGQGFGSQMEVLWGGPGFVRSVGYHLQQPRRQYSQKS</sequence>
<keyword evidence="10" id="KW-0346">Stress response</keyword>
<dbReference type="SUPFAM" id="SSF46785">
    <property type="entry name" value="Winged helix' DNA-binding domain"/>
    <property type="match status" value="1"/>
</dbReference>
<evidence type="ECO:0000256" key="5">
    <source>
        <dbReference type="ARBA" id="ARBA00023163"/>
    </source>
</evidence>
<dbReference type="InterPro" id="IPR036388">
    <property type="entry name" value="WH-like_DNA-bd_sf"/>
</dbReference>
<dbReference type="OrthoDB" id="60033at2759"/>
<comment type="similarity">
    <text evidence="2 7">Belongs to the HSF family.</text>
</comment>
<evidence type="ECO:0000256" key="7">
    <source>
        <dbReference type="RuleBase" id="RU004020"/>
    </source>
</evidence>
<dbReference type="AlphaFoldDB" id="A0A1W0WSN7"/>
<evidence type="ECO:0000313" key="11">
    <source>
        <dbReference type="Proteomes" id="UP000192578"/>
    </source>
</evidence>
<accession>A0A1W0WSN7</accession>
<dbReference type="GO" id="GO:0003700">
    <property type="term" value="F:DNA-binding transcription factor activity"/>
    <property type="evidence" value="ECO:0007669"/>
    <property type="project" value="InterPro"/>
</dbReference>
<proteinExistence type="inferred from homology"/>
<evidence type="ECO:0000259" key="9">
    <source>
        <dbReference type="SMART" id="SM00415"/>
    </source>
</evidence>
<evidence type="ECO:0000256" key="3">
    <source>
        <dbReference type="ARBA" id="ARBA00023015"/>
    </source>
</evidence>
<evidence type="ECO:0000313" key="10">
    <source>
        <dbReference type="EMBL" id="OQV18200.1"/>
    </source>
</evidence>
<feature type="region of interest" description="Disordered" evidence="8">
    <location>
        <begin position="317"/>
        <end position="344"/>
    </location>
</feature>
<keyword evidence="11" id="KW-1185">Reference proteome</keyword>
<dbReference type="SMART" id="SM00415">
    <property type="entry name" value="HSF"/>
    <property type="match status" value="1"/>
</dbReference>
<protein>
    <submittedName>
        <fullName evidence="10">Heat shock factor protein 1</fullName>
    </submittedName>
</protein>
<dbReference type="Proteomes" id="UP000192578">
    <property type="component" value="Unassembled WGS sequence"/>
</dbReference>
<dbReference type="Pfam" id="PF00447">
    <property type="entry name" value="HSF_DNA-bind"/>
    <property type="match status" value="1"/>
</dbReference>
<keyword evidence="6" id="KW-0539">Nucleus</keyword>
<name>A0A1W0WSN7_HYPEX</name>
<feature type="region of interest" description="Disordered" evidence="8">
    <location>
        <begin position="542"/>
        <end position="567"/>
    </location>
</feature>
<dbReference type="FunFam" id="1.10.10.10:FF:000027">
    <property type="entry name" value="Heat shock transcription factor 1"/>
    <property type="match status" value="1"/>
</dbReference>